<comment type="catalytic activity">
    <reaction evidence="1">
        <text>ATP + protein L-histidine = ADP + protein N-phospho-L-histidine.</text>
        <dbReference type="EC" id="2.7.13.3"/>
    </reaction>
</comment>
<dbReference type="PANTHER" id="PTHR43711:SF1">
    <property type="entry name" value="HISTIDINE KINASE 1"/>
    <property type="match status" value="1"/>
</dbReference>
<keyword evidence="10" id="KW-0902">Two-component regulatory system</keyword>
<evidence type="ECO:0000259" key="14">
    <source>
        <dbReference type="PROSITE" id="PS50885"/>
    </source>
</evidence>
<dbReference type="PROSITE" id="PS50885">
    <property type="entry name" value="HAMP"/>
    <property type="match status" value="1"/>
</dbReference>
<dbReference type="InterPro" id="IPR005467">
    <property type="entry name" value="His_kinase_dom"/>
</dbReference>
<dbReference type="CDD" id="cd00082">
    <property type="entry name" value="HisKA"/>
    <property type="match status" value="1"/>
</dbReference>
<dbReference type="RefSeq" id="WP_085495532.1">
    <property type="nucleotide sequence ID" value="NZ_FXAZ01000004.1"/>
</dbReference>
<dbReference type="EC" id="2.7.13.3" evidence="3"/>
<dbReference type="SMART" id="SM00304">
    <property type="entry name" value="HAMP"/>
    <property type="match status" value="1"/>
</dbReference>
<dbReference type="SMART" id="SM00387">
    <property type="entry name" value="HATPase_c"/>
    <property type="match status" value="1"/>
</dbReference>
<dbReference type="GO" id="GO:0005524">
    <property type="term" value="F:ATP binding"/>
    <property type="evidence" value="ECO:0007669"/>
    <property type="project" value="UniProtKB-KW"/>
</dbReference>
<keyword evidence="5" id="KW-0597">Phosphoprotein</keyword>
<sequence>MSARRALERDFSSKTVKARRILKHTFDLLMLLLALIGIWIASYYTVRSIIQRTDWQVSDLALFLLQSGIATVYVAIVFAVFFLFVWRKMNNILTQITDALRRIAKGEFNVSIAMEERVDGEYDKIIAGINDMAIGLQEMEQLRQEFISNVSHEIQSPLTSIRGFALALQKEELSEEERKCYLQIIETETIRLSKLSDNLLKLTSLESEHHVMEVSSYRLDEQIKKVVLAAESLWGAKNIEMELSLSNATIQADEDALSQVWTNLIHNAIKFTPEEGHMHIGMHMEDDRVEVSIADDGIGMAKEHLPYVFERFYKADASRNRTLGGNGLGLSIVKKIVEMHQGTVHVQSELGKGSTFTVKLPLNPALEAASAGHPSITR</sequence>
<evidence type="ECO:0000313" key="15">
    <source>
        <dbReference type="EMBL" id="SMG50315.1"/>
    </source>
</evidence>
<evidence type="ECO:0000256" key="12">
    <source>
        <dbReference type="SAM" id="Phobius"/>
    </source>
</evidence>
<proteinExistence type="predicted"/>
<dbReference type="Gene3D" id="1.10.287.130">
    <property type="match status" value="1"/>
</dbReference>
<keyword evidence="7" id="KW-0547">Nucleotide-binding</keyword>
<evidence type="ECO:0000256" key="11">
    <source>
        <dbReference type="ARBA" id="ARBA00023136"/>
    </source>
</evidence>
<evidence type="ECO:0000256" key="5">
    <source>
        <dbReference type="ARBA" id="ARBA00022553"/>
    </source>
</evidence>
<evidence type="ECO:0000256" key="8">
    <source>
        <dbReference type="ARBA" id="ARBA00022777"/>
    </source>
</evidence>
<dbReference type="InterPro" id="IPR050736">
    <property type="entry name" value="Sensor_HK_Regulatory"/>
</dbReference>
<dbReference type="FunFam" id="1.10.287.130:FF:000001">
    <property type="entry name" value="Two-component sensor histidine kinase"/>
    <property type="match status" value="1"/>
</dbReference>
<keyword evidence="16" id="KW-1185">Reference proteome</keyword>
<dbReference type="Pfam" id="PF00512">
    <property type="entry name" value="HisKA"/>
    <property type="match status" value="1"/>
</dbReference>
<dbReference type="Proteomes" id="UP000193834">
    <property type="component" value="Unassembled WGS sequence"/>
</dbReference>
<dbReference type="PRINTS" id="PR00344">
    <property type="entry name" value="BCTRLSENSOR"/>
</dbReference>
<protein>
    <recommendedName>
        <fullName evidence="3">histidine kinase</fullName>
        <ecNumber evidence="3">2.7.13.3</ecNumber>
    </recommendedName>
</protein>
<evidence type="ECO:0000256" key="9">
    <source>
        <dbReference type="ARBA" id="ARBA00022840"/>
    </source>
</evidence>
<dbReference type="SUPFAM" id="SSF47384">
    <property type="entry name" value="Homodimeric domain of signal transducing histidine kinase"/>
    <property type="match status" value="1"/>
</dbReference>
<keyword evidence="9" id="KW-0067">ATP-binding</keyword>
<evidence type="ECO:0000256" key="6">
    <source>
        <dbReference type="ARBA" id="ARBA00022679"/>
    </source>
</evidence>
<dbReference type="Gene3D" id="6.10.340.10">
    <property type="match status" value="1"/>
</dbReference>
<dbReference type="InterPro" id="IPR003594">
    <property type="entry name" value="HATPase_dom"/>
</dbReference>
<dbReference type="InterPro" id="IPR036097">
    <property type="entry name" value="HisK_dim/P_sf"/>
</dbReference>
<keyword evidence="6" id="KW-0808">Transferase</keyword>
<keyword evidence="4" id="KW-1003">Cell membrane</keyword>
<feature type="domain" description="HAMP" evidence="14">
    <location>
        <begin position="87"/>
        <end position="141"/>
    </location>
</feature>
<gene>
    <name evidence="15" type="ORF">SAMN06295960_3105</name>
</gene>
<evidence type="ECO:0000256" key="7">
    <source>
        <dbReference type="ARBA" id="ARBA00022741"/>
    </source>
</evidence>
<dbReference type="CDD" id="cd00075">
    <property type="entry name" value="HATPase"/>
    <property type="match status" value="1"/>
</dbReference>
<dbReference type="InterPro" id="IPR003660">
    <property type="entry name" value="HAMP_dom"/>
</dbReference>
<dbReference type="EMBL" id="FXAZ01000004">
    <property type="protein sequence ID" value="SMG50315.1"/>
    <property type="molecule type" value="Genomic_DNA"/>
</dbReference>
<dbReference type="AlphaFoldDB" id="A0A1X7L997"/>
<dbReference type="GO" id="GO:0005886">
    <property type="term" value="C:plasma membrane"/>
    <property type="evidence" value="ECO:0007669"/>
    <property type="project" value="UniProtKB-SubCell"/>
</dbReference>
<dbReference type="CDD" id="cd06225">
    <property type="entry name" value="HAMP"/>
    <property type="match status" value="1"/>
</dbReference>
<dbReference type="SMART" id="SM00388">
    <property type="entry name" value="HisKA"/>
    <property type="match status" value="1"/>
</dbReference>
<dbReference type="STRING" id="1852522.SAMN06295960_3105"/>
<keyword evidence="12" id="KW-1133">Transmembrane helix</keyword>
<keyword evidence="11 12" id="KW-0472">Membrane</keyword>
<accession>A0A1X7L997</accession>
<dbReference type="SUPFAM" id="SSF55874">
    <property type="entry name" value="ATPase domain of HSP90 chaperone/DNA topoisomerase II/histidine kinase"/>
    <property type="match status" value="1"/>
</dbReference>
<keyword evidence="12" id="KW-0812">Transmembrane</keyword>
<evidence type="ECO:0000313" key="16">
    <source>
        <dbReference type="Proteomes" id="UP000193834"/>
    </source>
</evidence>
<evidence type="ECO:0000256" key="4">
    <source>
        <dbReference type="ARBA" id="ARBA00022475"/>
    </source>
</evidence>
<evidence type="ECO:0000256" key="3">
    <source>
        <dbReference type="ARBA" id="ARBA00012438"/>
    </source>
</evidence>
<reference evidence="15 16" key="1">
    <citation type="submission" date="2017-04" db="EMBL/GenBank/DDBJ databases">
        <authorList>
            <person name="Afonso C.L."/>
            <person name="Miller P.J."/>
            <person name="Scott M.A."/>
            <person name="Spackman E."/>
            <person name="Goraichik I."/>
            <person name="Dimitrov K.M."/>
            <person name="Suarez D.L."/>
            <person name="Swayne D.E."/>
        </authorList>
    </citation>
    <scope>NUCLEOTIDE SEQUENCE [LARGE SCALE GENOMIC DNA]</scope>
    <source>
        <strain evidence="15 16">11</strain>
    </source>
</reference>
<feature type="domain" description="Histidine kinase" evidence="13">
    <location>
        <begin position="149"/>
        <end position="364"/>
    </location>
</feature>
<organism evidence="15 16">
    <name type="scientific">Paenibacillus aquistagni</name>
    <dbReference type="NCBI Taxonomy" id="1852522"/>
    <lineage>
        <taxon>Bacteria</taxon>
        <taxon>Bacillati</taxon>
        <taxon>Bacillota</taxon>
        <taxon>Bacilli</taxon>
        <taxon>Bacillales</taxon>
        <taxon>Paenibacillaceae</taxon>
        <taxon>Paenibacillus</taxon>
    </lineage>
</organism>
<feature type="transmembrane region" description="Helical" evidence="12">
    <location>
        <begin position="21"/>
        <end position="41"/>
    </location>
</feature>
<dbReference type="Gene3D" id="3.30.565.10">
    <property type="entry name" value="Histidine kinase-like ATPase, C-terminal domain"/>
    <property type="match status" value="1"/>
</dbReference>
<dbReference type="InterPro" id="IPR036890">
    <property type="entry name" value="HATPase_C_sf"/>
</dbReference>
<feature type="transmembrane region" description="Helical" evidence="12">
    <location>
        <begin position="61"/>
        <end position="86"/>
    </location>
</feature>
<name>A0A1X7L997_9BACL</name>
<dbReference type="FunFam" id="3.30.565.10:FF:000006">
    <property type="entry name" value="Sensor histidine kinase WalK"/>
    <property type="match status" value="1"/>
</dbReference>
<keyword evidence="8" id="KW-0418">Kinase</keyword>
<dbReference type="InterPro" id="IPR004358">
    <property type="entry name" value="Sig_transdc_His_kin-like_C"/>
</dbReference>
<evidence type="ECO:0000259" key="13">
    <source>
        <dbReference type="PROSITE" id="PS50109"/>
    </source>
</evidence>
<dbReference type="InterPro" id="IPR003661">
    <property type="entry name" value="HisK_dim/P_dom"/>
</dbReference>
<evidence type="ECO:0000256" key="10">
    <source>
        <dbReference type="ARBA" id="ARBA00023012"/>
    </source>
</evidence>
<comment type="subcellular location">
    <subcellularLocation>
        <location evidence="2">Cell membrane</location>
        <topology evidence="2">Multi-pass membrane protein</topology>
    </subcellularLocation>
</comment>
<dbReference type="PANTHER" id="PTHR43711">
    <property type="entry name" value="TWO-COMPONENT HISTIDINE KINASE"/>
    <property type="match status" value="1"/>
</dbReference>
<dbReference type="PROSITE" id="PS50109">
    <property type="entry name" value="HIS_KIN"/>
    <property type="match status" value="1"/>
</dbReference>
<dbReference type="GO" id="GO:0000155">
    <property type="term" value="F:phosphorelay sensor kinase activity"/>
    <property type="evidence" value="ECO:0007669"/>
    <property type="project" value="InterPro"/>
</dbReference>
<dbReference type="Pfam" id="PF02518">
    <property type="entry name" value="HATPase_c"/>
    <property type="match status" value="1"/>
</dbReference>
<evidence type="ECO:0000256" key="1">
    <source>
        <dbReference type="ARBA" id="ARBA00000085"/>
    </source>
</evidence>
<evidence type="ECO:0000256" key="2">
    <source>
        <dbReference type="ARBA" id="ARBA00004651"/>
    </source>
</evidence>